<dbReference type="AlphaFoldDB" id="A0A7Z0D4W8"/>
<sequence length="445" mass="46343">MTTSHAAAAPGDELDKRAVRGVERAARRSVKAAKALAVTDTATKNKALLSMAEAVIAESPRILGANARDVAAARESGMSTTMLDRLTLTDERLGDIAGALRDVAALPDPVGDVVRGSTLPNGIQLTQIRVPMGVIGVIYEARPNVTVDIAALGLKSGNAVMLRGGSAAIHSNEVLIDVLRWAVESVGLPADVFTGIDDYGRDGARALMRARDFVDLLIPRGGADLIRTVVQESLVPVIETGVGNVHVFLDSSADLKSSTEIVLNSKTQRPSVCNAAETLLVHEKAAKRLLPKLLSALDAAGVVIHGDAATGELAPDGVKVRRATRRDWVREYLGLEMAVAVVPGLDEAIAHIDAYSSGHTEVIVTNDLRSANKFTAAVDAAAVGVNVSTRFTDGGQFGLGAEVGISTQKLHARGPMGLSELTTTKWIVLGNGQIRGDAGGGAACS</sequence>
<proteinExistence type="inferred from homology"/>
<evidence type="ECO:0000256" key="7">
    <source>
        <dbReference type="HAMAP-Rule" id="MF_00412"/>
    </source>
</evidence>
<evidence type="ECO:0000256" key="6">
    <source>
        <dbReference type="ARBA" id="ARBA00049024"/>
    </source>
</evidence>
<organism evidence="9 10">
    <name type="scientific">Spelaeicoccus albus</name>
    <dbReference type="NCBI Taxonomy" id="1280376"/>
    <lineage>
        <taxon>Bacteria</taxon>
        <taxon>Bacillati</taxon>
        <taxon>Actinomycetota</taxon>
        <taxon>Actinomycetes</taxon>
        <taxon>Micrococcales</taxon>
        <taxon>Brevibacteriaceae</taxon>
        <taxon>Spelaeicoccus</taxon>
    </lineage>
</organism>
<dbReference type="GO" id="GO:0055129">
    <property type="term" value="P:L-proline biosynthetic process"/>
    <property type="evidence" value="ECO:0007669"/>
    <property type="project" value="UniProtKB-UniRule"/>
</dbReference>
<dbReference type="InterPro" id="IPR015590">
    <property type="entry name" value="Aldehyde_DH_dom"/>
</dbReference>
<name>A0A7Z0D4W8_9MICO</name>
<comment type="caution">
    <text evidence="9">The sequence shown here is derived from an EMBL/GenBank/DDBJ whole genome shotgun (WGS) entry which is preliminary data.</text>
</comment>
<dbReference type="PROSITE" id="PS01223">
    <property type="entry name" value="PROA"/>
    <property type="match status" value="1"/>
</dbReference>
<comment type="catalytic activity">
    <reaction evidence="6 7">
        <text>L-glutamate 5-semialdehyde + phosphate + NADP(+) = L-glutamyl 5-phosphate + NADPH + H(+)</text>
        <dbReference type="Rhea" id="RHEA:19541"/>
        <dbReference type="ChEBI" id="CHEBI:15378"/>
        <dbReference type="ChEBI" id="CHEBI:43474"/>
        <dbReference type="ChEBI" id="CHEBI:57783"/>
        <dbReference type="ChEBI" id="CHEBI:58066"/>
        <dbReference type="ChEBI" id="CHEBI:58274"/>
        <dbReference type="ChEBI" id="CHEBI:58349"/>
        <dbReference type="EC" id="1.2.1.41"/>
    </reaction>
</comment>
<dbReference type="PANTHER" id="PTHR11063:SF8">
    <property type="entry name" value="DELTA-1-PYRROLINE-5-CARBOXYLATE SYNTHASE"/>
    <property type="match status" value="1"/>
</dbReference>
<dbReference type="InterPro" id="IPR000965">
    <property type="entry name" value="GPR_dom"/>
</dbReference>
<dbReference type="NCBIfam" id="TIGR00407">
    <property type="entry name" value="proA"/>
    <property type="match status" value="1"/>
</dbReference>
<keyword evidence="4 7" id="KW-0521">NADP</keyword>
<dbReference type="InterPro" id="IPR012134">
    <property type="entry name" value="Glu-5-SA_DH"/>
</dbReference>
<dbReference type="FunFam" id="3.40.309.10:FF:000006">
    <property type="entry name" value="Gamma-glutamyl phosphate reductase"/>
    <property type="match status" value="1"/>
</dbReference>
<dbReference type="NCBIfam" id="NF001221">
    <property type="entry name" value="PRK00197.1"/>
    <property type="match status" value="1"/>
</dbReference>
<dbReference type="HAMAP" id="MF_00412">
    <property type="entry name" value="ProA"/>
    <property type="match status" value="1"/>
</dbReference>
<dbReference type="EMBL" id="JACBZP010000001">
    <property type="protein sequence ID" value="NYI68905.1"/>
    <property type="molecule type" value="Genomic_DNA"/>
</dbReference>
<dbReference type="RefSeq" id="WP_179429183.1">
    <property type="nucleotide sequence ID" value="NZ_JACBZP010000001.1"/>
</dbReference>
<dbReference type="SUPFAM" id="SSF53720">
    <property type="entry name" value="ALDH-like"/>
    <property type="match status" value="1"/>
</dbReference>
<comment type="pathway">
    <text evidence="1 7">Amino-acid biosynthesis; L-proline biosynthesis; L-glutamate 5-semialdehyde from L-glutamate: step 2/2.</text>
</comment>
<dbReference type="PIRSF" id="PIRSF000151">
    <property type="entry name" value="GPR"/>
    <property type="match status" value="1"/>
</dbReference>
<evidence type="ECO:0000313" key="10">
    <source>
        <dbReference type="Proteomes" id="UP000539111"/>
    </source>
</evidence>
<keyword evidence="3 7" id="KW-0641">Proline biosynthesis</keyword>
<dbReference type="GO" id="GO:0005737">
    <property type="term" value="C:cytoplasm"/>
    <property type="evidence" value="ECO:0007669"/>
    <property type="project" value="UniProtKB-SubCell"/>
</dbReference>
<dbReference type="CDD" id="cd07079">
    <property type="entry name" value="ALDH_F18-19_ProA-GPR"/>
    <property type="match status" value="1"/>
</dbReference>
<keyword evidence="2 7" id="KW-0028">Amino-acid biosynthesis</keyword>
<dbReference type="PANTHER" id="PTHR11063">
    <property type="entry name" value="GLUTAMATE SEMIALDEHYDE DEHYDROGENASE"/>
    <property type="match status" value="1"/>
</dbReference>
<dbReference type="UniPathway" id="UPA00098">
    <property type="reaction ID" value="UER00360"/>
</dbReference>
<dbReference type="GO" id="GO:0050661">
    <property type="term" value="F:NADP binding"/>
    <property type="evidence" value="ECO:0007669"/>
    <property type="project" value="InterPro"/>
</dbReference>
<evidence type="ECO:0000259" key="8">
    <source>
        <dbReference type="Pfam" id="PF00171"/>
    </source>
</evidence>
<comment type="function">
    <text evidence="7">Catalyzes the NADPH-dependent reduction of L-glutamate 5-phosphate into L-glutamate 5-semialdehyde and phosphate. The product spontaneously undergoes cyclization to form 1-pyrroline-5-carboxylate.</text>
</comment>
<comment type="subcellular location">
    <subcellularLocation>
        <location evidence="7">Cytoplasm</location>
    </subcellularLocation>
</comment>
<dbReference type="GO" id="GO:0004350">
    <property type="term" value="F:glutamate-5-semialdehyde dehydrogenase activity"/>
    <property type="evidence" value="ECO:0007669"/>
    <property type="project" value="UniProtKB-UniRule"/>
</dbReference>
<feature type="domain" description="Aldehyde dehydrogenase" evidence="8">
    <location>
        <begin position="22"/>
        <end position="300"/>
    </location>
</feature>
<dbReference type="Proteomes" id="UP000539111">
    <property type="component" value="Unassembled WGS sequence"/>
</dbReference>
<dbReference type="Gene3D" id="3.40.605.10">
    <property type="entry name" value="Aldehyde Dehydrogenase, Chain A, domain 1"/>
    <property type="match status" value="1"/>
</dbReference>
<keyword evidence="10" id="KW-1185">Reference proteome</keyword>
<reference evidence="9 10" key="1">
    <citation type="submission" date="2020-07" db="EMBL/GenBank/DDBJ databases">
        <title>Sequencing the genomes of 1000 actinobacteria strains.</title>
        <authorList>
            <person name="Klenk H.-P."/>
        </authorList>
    </citation>
    <scope>NUCLEOTIDE SEQUENCE [LARGE SCALE GENOMIC DNA]</scope>
    <source>
        <strain evidence="9 10">DSM 26341</strain>
    </source>
</reference>
<evidence type="ECO:0000256" key="2">
    <source>
        <dbReference type="ARBA" id="ARBA00022605"/>
    </source>
</evidence>
<dbReference type="InterPro" id="IPR016163">
    <property type="entry name" value="Ald_DH_C"/>
</dbReference>
<keyword evidence="7" id="KW-0963">Cytoplasm</keyword>
<evidence type="ECO:0000313" key="9">
    <source>
        <dbReference type="EMBL" id="NYI68905.1"/>
    </source>
</evidence>
<evidence type="ECO:0000256" key="3">
    <source>
        <dbReference type="ARBA" id="ARBA00022650"/>
    </source>
</evidence>
<dbReference type="Gene3D" id="3.40.309.10">
    <property type="entry name" value="Aldehyde Dehydrogenase, Chain A, domain 2"/>
    <property type="match status" value="1"/>
</dbReference>
<evidence type="ECO:0000256" key="5">
    <source>
        <dbReference type="ARBA" id="ARBA00023002"/>
    </source>
</evidence>
<comment type="similarity">
    <text evidence="7">Belongs to the gamma-glutamyl phosphate reductase family.</text>
</comment>
<dbReference type="InterPro" id="IPR016162">
    <property type="entry name" value="Ald_DH_N"/>
</dbReference>
<evidence type="ECO:0000256" key="1">
    <source>
        <dbReference type="ARBA" id="ARBA00004985"/>
    </source>
</evidence>
<evidence type="ECO:0000256" key="4">
    <source>
        <dbReference type="ARBA" id="ARBA00022857"/>
    </source>
</evidence>
<dbReference type="EC" id="1.2.1.41" evidence="7"/>
<accession>A0A7Z0D4W8</accession>
<protein>
    <recommendedName>
        <fullName evidence="7">Gamma-glutamyl phosphate reductase</fullName>
        <shortName evidence="7">GPR</shortName>
        <ecNumber evidence="7">1.2.1.41</ecNumber>
    </recommendedName>
    <alternativeName>
        <fullName evidence="7">Glutamate-5-semialdehyde dehydrogenase</fullName>
    </alternativeName>
    <alternativeName>
        <fullName evidence="7">Glutamyl-gamma-semialdehyde dehydrogenase</fullName>
        <shortName evidence="7">GSA dehydrogenase</shortName>
    </alternativeName>
</protein>
<dbReference type="InterPro" id="IPR020593">
    <property type="entry name" value="G-glutamylP_reductase_CS"/>
</dbReference>
<gene>
    <name evidence="7" type="primary">proA</name>
    <name evidence="9" type="ORF">BJY26_003211</name>
</gene>
<keyword evidence="5 7" id="KW-0560">Oxidoreductase</keyword>
<dbReference type="Pfam" id="PF00171">
    <property type="entry name" value="Aldedh"/>
    <property type="match status" value="1"/>
</dbReference>
<dbReference type="InterPro" id="IPR016161">
    <property type="entry name" value="Ald_DH/histidinol_DH"/>
</dbReference>